<accession>A6TV05</accession>
<sequence length="66" mass="7477">MMISVYLMMISKTMALNIEAKLEKGADFMKVLMLYVGMMAGAVLLEQTVNAPKFMRIEEIDLGFVR</sequence>
<reference evidence="2" key="1">
    <citation type="journal article" date="2016" name="Genome Announc.">
        <title>Complete genome sequence of Alkaliphilus metalliredigens strain QYMF, an alkaliphilic and metal-reducing bacterium isolated from borax-contaminated leachate ponds.</title>
        <authorList>
            <person name="Hwang C."/>
            <person name="Copeland A."/>
            <person name="Lucas S."/>
            <person name="Lapidus A."/>
            <person name="Barry K."/>
            <person name="Detter J.C."/>
            <person name="Glavina Del Rio T."/>
            <person name="Hammon N."/>
            <person name="Israni S."/>
            <person name="Dalin E."/>
            <person name="Tice H."/>
            <person name="Pitluck S."/>
            <person name="Chertkov O."/>
            <person name="Brettin T."/>
            <person name="Bruce D."/>
            <person name="Han C."/>
            <person name="Schmutz J."/>
            <person name="Larimer F."/>
            <person name="Land M.L."/>
            <person name="Hauser L."/>
            <person name="Kyrpides N."/>
            <person name="Mikhailova N."/>
            <person name="Ye Q."/>
            <person name="Zhou J."/>
            <person name="Richardson P."/>
            <person name="Fields M.W."/>
        </authorList>
    </citation>
    <scope>NUCLEOTIDE SEQUENCE [LARGE SCALE GENOMIC DNA]</scope>
    <source>
        <strain evidence="2">QYMF</strain>
    </source>
</reference>
<evidence type="ECO:0000313" key="2">
    <source>
        <dbReference type="Proteomes" id="UP000001572"/>
    </source>
</evidence>
<dbReference type="Proteomes" id="UP000001572">
    <property type="component" value="Chromosome"/>
</dbReference>
<protein>
    <submittedName>
        <fullName evidence="1">Uncharacterized protein</fullName>
    </submittedName>
</protein>
<organism evidence="1 2">
    <name type="scientific">Alkaliphilus metalliredigens (strain QYMF)</name>
    <dbReference type="NCBI Taxonomy" id="293826"/>
    <lineage>
        <taxon>Bacteria</taxon>
        <taxon>Bacillati</taxon>
        <taxon>Bacillota</taxon>
        <taxon>Clostridia</taxon>
        <taxon>Peptostreptococcales</taxon>
        <taxon>Natronincolaceae</taxon>
        <taxon>Alkaliphilus</taxon>
    </lineage>
</organism>
<evidence type="ECO:0000313" key="1">
    <source>
        <dbReference type="EMBL" id="ABR50023.1"/>
    </source>
</evidence>
<dbReference type="HOGENOM" id="CLU_2821575_0_0_9"/>
<gene>
    <name evidence="1" type="ordered locus">Amet_3930</name>
</gene>
<dbReference type="KEGG" id="amt:Amet_3930"/>
<name>A6TV05_ALKMQ</name>
<dbReference type="EMBL" id="CP000724">
    <property type="protein sequence ID" value="ABR50023.1"/>
    <property type="molecule type" value="Genomic_DNA"/>
</dbReference>
<proteinExistence type="predicted"/>
<dbReference type="AlphaFoldDB" id="A6TV05"/>
<keyword evidence="2" id="KW-1185">Reference proteome</keyword>